<dbReference type="InterPro" id="IPR001387">
    <property type="entry name" value="Cro/C1-type_HTH"/>
</dbReference>
<dbReference type="Proteomes" id="UP000662701">
    <property type="component" value="Unassembled WGS sequence"/>
</dbReference>
<evidence type="ECO:0000259" key="2">
    <source>
        <dbReference type="PROSITE" id="PS50943"/>
    </source>
</evidence>
<dbReference type="PANTHER" id="PTHR43236:SF1">
    <property type="entry name" value="BLL7220 PROTEIN"/>
    <property type="match status" value="1"/>
</dbReference>
<dbReference type="Gene3D" id="1.10.260.40">
    <property type="entry name" value="lambda repressor-like DNA-binding domains"/>
    <property type="match status" value="1"/>
</dbReference>
<dbReference type="SMART" id="SM00530">
    <property type="entry name" value="HTH_XRE"/>
    <property type="match status" value="1"/>
</dbReference>
<dbReference type="EMBL" id="JABCQH010000001">
    <property type="protein sequence ID" value="MBF0887236.1"/>
    <property type="molecule type" value="Genomic_DNA"/>
</dbReference>
<feature type="region of interest" description="Disordered" evidence="1">
    <location>
        <begin position="1"/>
        <end position="26"/>
    </location>
</feature>
<comment type="caution">
    <text evidence="3">The sequence shown here is derived from an EMBL/GenBank/DDBJ whole genome shotgun (WGS) entry which is preliminary data.</text>
</comment>
<organism evidence="3 4">
    <name type="scientific">Gluconobacter cadivus</name>
    <dbReference type="NCBI Taxonomy" id="2728101"/>
    <lineage>
        <taxon>Bacteria</taxon>
        <taxon>Pseudomonadati</taxon>
        <taxon>Pseudomonadota</taxon>
        <taxon>Alphaproteobacteria</taxon>
        <taxon>Acetobacterales</taxon>
        <taxon>Acetobacteraceae</taxon>
        <taxon>Gluconobacter</taxon>
    </lineage>
</organism>
<name>A0ABR9YRV5_9PROT</name>
<protein>
    <submittedName>
        <fullName evidence="3">Helix-turn-helix transcriptional regulator</fullName>
    </submittedName>
</protein>
<evidence type="ECO:0000256" key="1">
    <source>
        <dbReference type="SAM" id="MobiDB-lite"/>
    </source>
</evidence>
<dbReference type="PANTHER" id="PTHR43236">
    <property type="entry name" value="ANTITOXIN HIGA1"/>
    <property type="match status" value="1"/>
</dbReference>
<dbReference type="PROSITE" id="PS50943">
    <property type="entry name" value="HTH_CROC1"/>
    <property type="match status" value="1"/>
</dbReference>
<keyword evidence="4" id="KW-1185">Reference proteome</keyword>
<reference evidence="3 4" key="2">
    <citation type="submission" date="2020-11" db="EMBL/GenBank/DDBJ databases">
        <title>Description of novel Gluconobacter species.</title>
        <authorList>
            <person name="Cleenwerck I."/>
            <person name="Cnockaert M."/>
            <person name="Borremans W."/>
            <person name="Wieme A.D."/>
            <person name="De Vuyst L."/>
            <person name="Vandamme P."/>
        </authorList>
    </citation>
    <scope>NUCLEOTIDE SEQUENCE [LARGE SCALE GENOMIC DNA]</scope>
    <source>
        <strain evidence="3 4">LMG 1745</strain>
    </source>
</reference>
<proteinExistence type="predicted"/>
<accession>A0ABR9YRV5</accession>
<dbReference type="CDD" id="cd00093">
    <property type="entry name" value="HTH_XRE"/>
    <property type="match status" value="1"/>
</dbReference>
<evidence type="ECO:0000313" key="4">
    <source>
        <dbReference type="Proteomes" id="UP000662701"/>
    </source>
</evidence>
<reference evidence="4" key="1">
    <citation type="submission" date="2020-04" db="EMBL/GenBank/DDBJ databases">
        <title>Description of novel Gluconacetobacter.</title>
        <authorList>
            <person name="Sombolestani A."/>
        </authorList>
    </citation>
    <scope>NUCLEOTIDE SEQUENCE [LARGE SCALE GENOMIC DNA]</scope>
    <source>
        <strain evidence="4">LMG 1745</strain>
    </source>
</reference>
<dbReference type="SUPFAM" id="SSF47413">
    <property type="entry name" value="lambda repressor-like DNA-binding domains"/>
    <property type="match status" value="1"/>
</dbReference>
<sequence>MPEKQSSSSDRTRSETRSSAAAGPVDAHVGNRIRLRRTLMGLSQEKLGEALGLTFQQIQKYERGANRVGASRLYDLAQILDVPVGFFFDDMREAQESRTFASRPFPETSRPFTPVFGQSQPFKGPVTGFAETQAAFGDRPARSAASPRLFDLPVDEAALFSRRETVELVRAYYRIPDPAVRKRMLDLIRSLGAADPKAD</sequence>
<dbReference type="Pfam" id="PF01381">
    <property type="entry name" value="HTH_3"/>
    <property type="match status" value="1"/>
</dbReference>
<gene>
    <name evidence="3" type="ORF">HKD19_01560</name>
</gene>
<evidence type="ECO:0000313" key="3">
    <source>
        <dbReference type="EMBL" id="MBF0887236.1"/>
    </source>
</evidence>
<dbReference type="InterPro" id="IPR052345">
    <property type="entry name" value="Rad_response_metalloprotease"/>
</dbReference>
<dbReference type="InterPro" id="IPR010982">
    <property type="entry name" value="Lambda_DNA-bd_dom_sf"/>
</dbReference>
<feature type="domain" description="HTH cro/C1-type" evidence="2">
    <location>
        <begin position="33"/>
        <end position="87"/>
    </location>
</feature>